<evidence type="ECO:0000313" key="5">
    <source>
        <dbReference type="Proteomes" id="UP000824094"/>
    </source>
</evidence>
<evidence type="ECO:0000259" key="3">
    <source>
        <dbReference type="PROSITE" id="PS50977"/>
    </source>
</evidence>
<accession>A0A9D1MHL6</accession>
<gene>
    <name evidence="4" type="ORF">IAB05_02165</name>
</gene>
<dbReference type="SUPFAM" id="SSF46689">
    <property type="entry name" value="Homeodomain-like"/>
    <property type="match status" value="1"/>
</dbReference>
<name>A0A9D1MHL6_9FIRM</name>
<reference evidence="4" key="2">
    <citation type="journal article" date="2021" name="PeerJ">
        <title>Extensive microbial diversity within the chicken gut microbiome revealed by metagenomics and culture.</title>
        <authorList>
            <person name="Gilroy R."/>
            <person name="Ravi A."/>
            <person name="Getino M."/>
            <person name="Pursley I."/>
            <person name="Horton D.L."/>
            <person name="Alikhan N.F."/>
            <person name="Baker D."/>
            <person name="Gharbi K."/>
            <person name="Hall N."/>
            <person name="Watson M."/>
            <person name="Adriaenssens E.M."/>
            <person name="Foster-Nyarko E."/>
            <person name="Jarju S."/>
            <person name="Secka A."/>
            <person name="Antonio M."/>
            <person name="Oren A."/>
            <person name="Chaudhuri R.R."/>
            <person name="La Ragione R."/>
            <person name="Hildebrand F."/>
            <person name="Pallen M.J."/>
        </authorList>
    </citation>
    <scope>NUCLEOTIDE SEQUENCE</scope>
    <source>
        <strain evidence="4">18911</strain>
    </source>
</reference>
<evidence type="ECO:0000256" key="1">
    <source>
        <dbReference type="ARBA" id="ARBA00023125"/>
    </source>
</evidence>
<keyword evidence="1 2" id="KW-0238">DNA-binding</keyword>
<dbReference type="PRINTS" id="PR00455">
    <property type="entry name" value="HTHTETR"/>
</dbReference>
<dbReference type="EMBL" id="DVNF01000068">
    <property type="protein sequence ID" value="HIU60179.1"/>
    <property type="molecule type" value="Genomic_DNA"/>
</dbReference>
<organism evidence="4 5">
    <name type="scientific">Candidatus Stercoripulliclostridium merdigallinarum</name>
    <dbReference type="NCBI Taxonomy" id="2840951"/>
    <lineage>
        <taxon>Bacteria</taxon>
        <taxon>Bacillati</taxon>
        <taxon>Bacillota</taxon>
        <taxon>Clostridia</taxon>
        <taxon>Eubacteriales</taxon>
        <taxon>Candidatus Stercoripulliclostridium</taxon>
    </lineage>
</organism>
<feature type="domain" description="HTH tetR-type" evidence="3">
    <location>
        <begin position="14"/>
        <end position="74"/>
    </location>
</feature>
<dbReference type="Gene3D" id="1.10.357.10">
    <property type="entry name" value="Tetracycline Repressor, domain 2"/>
    <property type="match status" value="1"/>
</dbReference>
<dbReference type="Proteomes" id="UP000824094">
    <property type="component" value="Unassembled WGS sequence"/>
</dbReference>
<comment type="caution">
    <text evidence="4">The sequence shown here is derived from an EMBL/GenBank/DDBJ whole genome shotgun (WGS) entry which is preliminary data.</text>
</comment>
<sequence length="203" mass="23015">MAKTVREPRQERSIEKKNRIIQAGYELFSDMGYHETNTALIAKRAGVSTGIVYGYFRDKKDILREVTAIYMDKITAPILKLLLEIKSSSDALNSIPAVLDIVLTAHKENSGMHEALHSLTHTDPEINAVFIAFEDEITLKIASRLTELGVLNEDANEKVHFAMDILQSFAHEYVFDHHEYIDYERMKALVIQTLTALMGLKHA</sequence>
<proteinExistence type="predicted"/>
<dbReference type="Pfam" id="PF00440">
    <property type="entry name" value="TetR_N"/>
    <property type="match status" value="1"/>
</dbReference>
<dbReference type="PANTHER" id="PTHR43479:SF11">
    <property type="entry name" value="ACREF_ENVCD OPERON REPRESSOR-RELATED"/>
    <property type="match status" value="1"/>
</dbReference>
<dbReference type="GO" id="GO:0003677">
    <property type="term" value="F:DNA binding"/>
    <property type="evidence" value="ECO:0007669"/>
    <property type="project" value="UniProtKB-UniRule"/>
</dbReference>
<dbReference type="InterPro" id="IPR001647">
    <property type="entry name" value="HTH_TetR"/>
</dbReference>
<evidence type="ECO:0000256" key="2">
    <source>
        <dbReference type="PROSITE-ProRule" id="PRU00335"/>
    </source>
</evidence>
<dbReference type="Gene3D" id="1.10.10.60">
    <property type="entry name" value="Homeodomain-like"/>
    <property type="match status" value="1"/>
</dbReference>
<dbReference type="InterPro" id="IPR009057">
    <property type="entry name" value="Homeodomain-like_sf"/>
</dbReference>
<dbReference type="PANTHER" id="PTHR43479">
    <property type="entry name" value="ACREF/ENVCD OPERON REPRESSOR-RELATED"/>
    <property type="match status" value="1"/>
</dbReference>
<reference evidence="4" key="1">
    <citation type="submission" date="2020-10" db="EMBL/GenBank/DDBJ databases">
        <authorList>
            <person name="Gilroy R."/>
        </authorList>
    </citation>
    <scope>NUCLEOTIDE SEQUENCE</scope>
    <source>
        <strain evidence="4">18911</strain>
    </source>
</reference>
<dbReference type="InterPro" id="IPR050624">
    <property type="entry name" value="HTH-type_Tx_Regulator"/>
</dbReference>
<dbReference type="AlphaFoldDB" id="A0A9D1MHL6"/>
<dbReference type="PROSITE" id="PS50977">
    <property type="entry name" value="HTH_TETR_2"/>
    <property type="match status" value="1"/>
</dbReference>
<feature type="DNA-binding region" description="H-T-H motif" evidence="2">
    <location>
        <begin position="37"/>
        <end position="56"/>
    </location>
</feature>
<evidence type="ECO:0000313" key="4">
    <source>
        <dbReference type="EMBL" id="HIU60179.1"/>
    </source>
</evidence>
<protein>
    <submittedName>
        <fullName evidence="4">TetR/AcrR family transcriptional regulator</fullName>
    </submittedName>
</protein>